<dbReference type="EMBL" id="CP099419">
    <property type="protein sequence ID" value="USW49419.1"/>
    <property type="molecule type" value="Genomic_DNA"/>
</dbReference>
<dbReference type="Pfam" id="PF11951">
    <property type="entry name" value="Fungal_trans_2"/>
    <property type="match status" value="1"/>
</dbReference>
<dbReference type="Pfam" id="PF00172">
    <property type="entry name" value="Zn_clus"/>
    <property type="match status" value="1"/>
</dbReference>
<keyword evidence="1" id="KW-0539">Nucleus</keyword>
<dbReference type="Gene3D" id="4.10.240.10">
    <property type="entry name" value="Zn(2)-C6 fungal-type DNA-binding domain"/>
    <property type="match status" value="1"/>
</dbReference>
<sequence length="530" mass="59241">MAGQGTGPSRRSHTKSRKGCKTCKRRHIRCDETFPQCRNCTKHQVRCDYMENIGSESEGQSSPEQTHLSFSPGTESRIDLWQQTGSFPFPSLQVFPPPQTHEYSKNDLRLIHHLSAISNDLMLKGTTNLTIWTSKVPKFLSIAASYPYVMHALLSFSANHLAWSRSSNETRNLHIQHGTVALRGLHEAIGNFSHQNADAVLACSLLLLWQATDWRSWSSLRAGIQSVLSAMQSWKHESVFAEYINEEDLWIGAYPSRRPSLDQNDRNTILANTVHASQRLQRFVAAHEAESYWIGQLLQYLQRLQVSSPAQTPDEQYSHVYLLRKWLFWVPTLLLQSQGGQGPAMLTLSHFYATALALEPLYPDLGSAFCARIALSPLEQIINVTDAMQSQRAMDQNSMEIASLMQFPQQMALGFRNRVVQSQQVAIQHSSPMMVNSDTLSYTSIGNLSPAFAPSPLHPVPSQTSAAHASYLEVPLPQASFSAVQSGWGAVPSPGFPPQSYTSQEEQQFYGYSLGNFRGGFVTSPNPIWT</sequence>
<keyword evidence="3" id="KW-0238">DNA-binding</keyword>
<dbReference type="InterPro" id="IPR036864">
    <property type="entry name" value="Zn2-C6_fun-type_DNA-bd_sf"/>
</dbReference>
<dbReference type="InterPro" id="IPR021858">
    <property type="entry name" value="Fun_TF"/>
</dbReference>
<dbReference type="PROSITE" id="PS00463">
    <property type="entry name" value="ZN2_CY6_FUNGAL_1"/>
    <property type="match status" value="1"/>
</dbReference>
<dbReference type="PANTHER" id="PTHR47657:SF12">
    <property type="entry name" value="ZN(II)2CYS6 TRANSCRIPTION FACTOR (EUROFUNG)"/>
    <property type="match status" value="1"/>
</dbReference>
<dbReference type="Proteomes" id="UP001056384">
    <property type="component" value="Chromosome 2"/>
</dbReference>
<evidence type="ECO:0000313" key="4">
    <source>
        <dbReference type="Proteomes" id="UP001056384"/>
    </source>
</evidence>
<evidence type="ECO:0000256" key="1">
    <source>
        <dbReference type="ARBA" id="ARBA00023242"/>
    </source>
</evidence>
<dbReference type="AlphaFoldDB" id="A0A9Q9AK61"/>
<dbReference type="CDD" id="cd00067">
    <property type="entry name" value="GAL4"/>
    <property type="match status" value="1"/>
</dbReference>
<reference evidence="3" key="1">
    <citation type="submission" date="2022-06" db="EMBL/GenBank/DDBJ databases">
        <title>Complete genome sequences of two strains of the flax pathogen Septoria linicola.</title>
        <authorList>
            <person name="Lapalu N."/>
            <person name="Simon A."/>
            <person name="Demenou B."/>
            <person name="Paumier D."/>
            <person name="Guillot M.-P."/>
            <person name="Gout L."/>
            <person name="Valade R."/>
        </authorList>
    </citation>
    <scope>NUCLEOTIDE SEQUENCE</scope>
    <source>
        <strain evidence="3">SE15195</strain>
    </source>
</reference>
<evidence type="ECO:0000259" key="2">
    <source>
        <dbReference type="PROSITE" id="PS50048"/>
    </source>
</evidence>
<accession>A0A9Q9AK61</accession>
<dbReference type="PROSITE" id="PS50048">
    <property type="entry name" value="ZN2_CY6_FUNGAL_2"/>
    <property type="match status" value="1"/>
</dbReference>
<dbReference type="GO" id="GO:0003677">
    <property type="term" value="F:DNA binding"/>
    <property type="evidence" value="ECO:0007669"/>
    <property type="project" value="UniProtKB-KW"/>
</dbReference>
<organism evidence="3 4">
    <name type="scientific">Septoria linicola</name>
    <dbReference type="NCBI Taxonomy" id="215465"/>
    <lineage>
        <taxon>Eukaryota</taxon>
        <taxon>Fungi</taxon>
        <taxon>Dikarya</taxon>
        <taxon>Ascomycota</taxon>
        <taxon>Pezizomycotina</taxon>
        <taxon>Dothideomycetes</taxon>
        <taxon>Dothideomycetidae</taxon>
        <taxon>Mycosphaerellales</taxon>
        <taxon>Mycosphaerellaceae</taxon>
        <taxon>Septoria</taxon>
    </lineage>
</organism>
<name>A0A9Q9AK61_9PEZI</name>
<dbReference type="GO" id="GO:0000981">
    <property type="term" value="F:DNA-binding transcription factor activity, RNA polymerase II-specific"/>
    <property type="evidence" value="ECO:0007669"/>
    <property type="project" value="InterPro"/>
</dbReference>
<dbReference type="GO" id="GO:0008270">
    <property type="term" value="F:zinc ion binding"/>
    <property type="evidence" value="ECO:0007669"/>
    <property type="project" value="InterPro"/>
</dbReference>
<dbReference type="SUPFAM" id="SSF57701">
    <property type="entry name" value="Zn2/Cys6 DNA-binding domain"/>
    <property type="match status" value="1"/>
</dbReference>
<proteinExistence type="predicted"/>
<dbReference type="SMART" id="SM00066">
    <property type="entry name" value="GAL4"/>
    <property type="match status" value="1"/>
</dbReference>
<feature type="domain" description="Zn(2)-C6 fungal-type" evidence="2">
    <location>
        <begin position="19"/>
        <end position="49"/>
    </location>
</feature>
<protein>
    <submittedName>
        <fullName evidence="3">Zn(2)-C6 fungal-type DNA-binding domain, fungal transcription factor</fullName>
    </submittedName>
</protein>
<dbReference type="InterPro" id="IPR001138">
    <property type="entry name" value="Zn2Cys6_DnaBD"/>
</dbReference>
<dbReference type="PANTHER" id="PTHR47657">
    <property type="entry name" value="STEROL REGULATORY ELEMENT-BINDING PROTEIN ECM22"/>
    <property type="match status" value="1"/>
</dbReference>
<dbReference type="InterPro" id="IPR052400">
    <property type="entry name" value="Zn2-C6_fungal_TF"/>
</dbReference>
<gene>
    <name evidence="3" type="ORF">Slin15195_G027380</name>
</gene>
<keyword evidence="4" id="KW-1185">Reference proteome</keyword>
<evidence type="ECO:0000313" key="3">
    <source>
        <dbReference type="EMBL" id="USW49419.1"/>
    </source>
</evidence>